<dbReference type="GO" id="GO:0005829">
    <property type="term" value="C:cytosol"/>
    <property type="evidence" value="ECO:0007669"/>
    <property type="project" value="TreeGrafter"/>
</dbReference>
<dbReference type="Proteomes" id="UP000199448">
    <property type="component" value="Unassembled WGS sequence"/>
</dbReference>
<dbReference type="CDD" id="cd00448">
    <property type="entry name" value="YjgF_YER057c_UK114_family"/>
    <property type="match status" value="1"/>
</dbReference>
<proteinExistence type="inferred from homology"/>
<keyword evidence="3" id="KW-1185">Reference proteome</keyword>
<dbReference type="EMBL" id="FNUG01000002">
    <property type="protein sequence ID" value="SEE78525.1"/>
    <property type="molecule type" value="Genomic_DNA"/>
</dbReference>
<dbReference type="PANTHER" id="PTHR11803:SF58">
    <property type="entry name" value="PROTEIN HMF1-RELATED"/>
    <property type="match status" value="1"/>
</dbReference>
<dbReference type="InterPro" id="IPR035959">
    <property type="entry name" value="RutC-like_sf"/>
</dbReference>
<gene>
    <name evidence="2" type="ORF">SAMN04488034_102354</name>
</gene>
<evidence type="ECO:0000313" key="3">
    <source>
        <dbReference type="Proteomes" id="UP000199448"/>
    </source>
</evidence>
<evidence type="ECO:0000313" key="2">
    <source>
        <dbReference type="EMBL" id="SEE78525.1"/>
    </source>
</evidence>
<dbReference type="GO" id="GO:0019239">
    <property type="term" value="F:deaminase activity"/>
    <property type="evidence" value="ECO:0007669"/>
    <property type="project" value="TreeGrafter"/>
</dbReference>
<dbReference type="STRING" id="390640.SAMN04488034_102354"/>
<dbReference type="PANTHER" id="PTHR11803">
    <property type="entry name" value="2-IMINOBUTANOATE/2-IMINOPROPANOATE DEAMINASE RIDA"/>
    <property type="match status" value="1"/>
</dbReference>
<sequence>MILNTRNADNATDNFNSLHMKKIIRTTNAPAPIGPYNQAVLAGNTLYISGQIALDPETSELVLTGIQEETEQVMQNLKAVLEAAGMNFENVVKSSIFISDMNNFSQINSVYSKYFDEETAPARETVEVANLPKFVNVEISMIAIK</sequence>
<accession>A0A1H5LN92</accession>
<protein>
    <submittedName>
        <fullName evidence="2">2-iminobutanoate/2-iminopropanoate deaminase</fullName>
    </submittedName>
</protein>
<dbReference type="AlphaFoldDB" id="A0A1H5LN92"/>
<dbReference type="SUPFAM" id="SSF55298">
    <property type="entry name" value="YjgF-like"/>
    <property type="match status" value="1"/>
</dbReference>
<dbReference type="Pfam" id="PF01042">
    <property type="entry name" value="Ribonuc_L-PSP"/>
    <property type="match status" value="1"/>
</dbReference>
<dbReference type="FunFam" id="3.30.1330.40:FF:000001">
    <property type="entry name" value="L-PSP family endoribonuclease"/>
    <property type="match status" value="1"/>
</dbReference>
<comment type="similarity">
    <text evidence="1">Belongs to the RutC family.</text>
</comment>
<dbReference type="InterPro" id="IPR006056">
    <property type="entry name" value="RidA"/>
</dbReference>
<dbReference type="InterPro" id="IPR006175">
    <property type="entry name" value="YjgF/YER057c/UK114"/>
</dbReference>
<dbReference type="NCBIfam" id="TIGR00004">
    <property type="entry name" value="Rid family detoxifying hydrolase"/>
    <property type="match status" value="1"/>
</dbReference>
<evidence type="ECO:0000256" key="1">
    <source>
        <dbReference type="ARBA" id="ARBA00010552"/>
    </source>
</evidence>
<reference evidence="2 3" key="1">
    <citation type="submission" date="2016-10" db="EMBL/GenBank/DDBJ databases">
        <authorList>
            <person name="de Groot N.N."/>
        </authorList>
    </citation>
    <scope>NUCLEOTIDE SEQUENCE [LARGE SCALE GENOMIC DNA]</scope>
    <source>
        <strain evidence="2 3">DSM 23553</strain>
    </source>
</reference>
<dbReference type="Gene3D" id="3.30.1330.40">
    <property type="entry name" value="RutC-like"/>
    <property type="match status" value="1"/>
</dbReference>
<name>A0A1H5LN92_9FLAO</name>
<organism evidence="2 3">
    <name type="scientific">Salinimicrobium catena</name>
    <dbReference type="NCBI Taxonomy" id="390640"/>
    <lineage>
        <taxon>Bacteria</taxon>
        <taxon>Pseudomonadati</taxon>
        <taxon>Bacteroidota</taxon>
        <taxon>Flavobacteriia</taxon>
        <taxon>Flavobacteriales</taxon>
        <taxon>Flavobacteriaceae</taxon>
        <taxon>Salinimicrobium</taxon>
    </lineage>
</organism>